<dbReference type="Pfam" id="PF12627">
    <property type="entry name" value="PolyA_pol_RNAbd"/>
    <property type="match status" value="1"/>
</dbReference>
<evidence type="ECO:0000313" key="12">
    <source>
        <dbReference type="EMBL" id="ACL70188.1"/>
    </source>
</evidence>
<evidence type="ECO:0000256" key="8">
    <source>
        <dbReference type="ARBA" id="ARBA00022884"/>
    </source>
</evidence>
<dbReference type="SUPFAM" id="SSF81301">
    <property type="entry name" value="Nucleotidyltransferase"/>
    <property type="match status" value="1"/>
</dbReference>
<evidence type="ECO:0000256" key="3">
    <source>
        <dbReference type="ARBA" id="ARBA00022694"/>
    </source>
</evidence>
<dbReference type="KEGG" id="hor:Hore_14390"/>
<dbReference type="GO" id="GO:0003723">
    <property type="term" value="F:RNA binding"/>
    <property type="evidence" value="ECO:0007669"/>
    <property type="project" value="UniProtKB-KW"/>
</dbReference>
<keyword evidence="5" id="KW-0479">Metal-binding</keyword>
<organism evidence="12 13">
    <name type="scientific">Halothermothrix orenii (strain H 168 / OCM 544 / DSM 9562)</name>
    <dbReference type="NCBI Taxonomy" id="373903"/>
    <lineage>
        <taxon>Bacteria</taxon>
        <taxon>Bacillati</taxon>
        <taxon>Bacillota</taxon>
        <taxon>Clostridia</taxon>
        <taxon>Halanaerobiales</taxon>
        <taxon>Halothermotrichaceae</taxon>
        <taxon>Halothermothrix</taxon>
    </lineage>
</organism>
<dbReference type="GO" id="GO:0000166">
    <property type="term" value="F:nucleotide binding"/>
    <property type="evidence" value="ECO:0007669"/>
    <property type="project" value="UniProtKB-KW"/>
</dbReference>
<dbReference type="EMBL" id="CP001098">
    <property type="protein sequence ID" value="ACL70188.1"/>
    <property type="molecule type" value="Genomic_DNA"/>
</dbReference>
<evidence type="ECO:0000313" key="13">
    <source>
        <dbReference type="Proteomes" id="UP000000719"/>
    </source>
</evidence>
<dbReference type="GO" id="GO:0008033">
    <property type="term" value="P:tRNA processing"/>
    <property type="evidence" value="ECO:0007669"/>
    <property type="project" value="UniProtKB-KW"/>
</dbReference>
<dbReference type="InterPro" id="IPR032828">
    <property type="entry name" value="PolyA_RNA-bd"/>
</dbReference>
<protein>
    <submittedName>
        <fullName evidence="12">Poly(A) polymerase/tRNA nucleotidyl transferase</fullName>
        <ecNumber evidence="12">2.7.7.72</ecNumber>
    </submittedName>
</protein>
<dbReference type="EC" id="2.7.7.72" evidence="12"/>
<dbReference type="OrthoDB" id="9805698at2"/>
<dbReference type="CDD" id="cd05398">
    <property type="entry name" value="NT_ClassII-CCAase"/>
    <property type="match status" value="1"/>
</dbReference>
<evidence type="ECO:0000259" key="11">
    <source>
        <dbReference type="Pfam" id="PF12627"/>
    </source>
</evidence>
<accession>B8CY19</accession>
<dbReference type="InterPro" id="IPR043519">
    <property type="entry name" value="NT_sf"/>
</dbReference>
<dbReference type="InterPro" id="IPR050124">
    <property type="entry name" value="tRNA_CCA-adding_enzyme"/>
</dbReference>
<dbReference type="SUPFAM" id="SSF81891">
    <property type="entry name" value="Poly A polymerase C-terminal region-like"/>
    <property type="match status" value="1"/>
</dbReference>
<keyword evidence="3" id="KW-0819">tRNA processing</keyword>
<dbReference type="Proteomes" id="UP000000719">
    <property type="component" value="Chromosome"/>
</dbReference>
<dbReference type="GO" id="GO:0046872">
    <property type="term" value="F:metal ion binding"/>
    <property type="evidence" value="ECO:0007669"/>
    <property type="project" value="UniProtKB-KW"/>
</dbReference>
<sequence>MFTKDYKLIFPVLQILPVLRDIHDRYQQELYLVGGAVRDILLQRNLKDFDFVLKERVREVALDFSSKTGGSFVPLDRERDIYRVVADGYIYDFAKMVGSTLKEDLSRRDFTINSMAVNVMDIPGNFGNKEPYLITEYINDYIIDPFGGWTDLEKGIIRVTDDKVFIKDPLRLLRAFRFKSELGFLIEKDTENLIHRASPLIRKIARERIGYEFSRILSNPGVARVVKYAEDNFNLFSYVIPVIKRMKEKTLEEGSGKGWNLDAWNLGIRTLECLEDYISKGFYRDRIKDDRLACLKLAAFFFYIGNIKGSRMKSRAKYTPDRQGGRMVEKILLDLRMGKKCRRYVKQLICYHDYPYYLFQKKKLQPLDKTRFWLELSGDGFDVCLLSLASFTGSNSEPVRIKAYREFINGLLLYGDRVKKLTTTPLLNGEEIRSCFNLEEGPVIGYLLKKLKEAQANGKVMTRKEAINYLEKYIKEEL</sequence>
<comment type="cofactor">
    <cofactor evidence="1">
        <name>Mg(2+)</name>
        <dbReference type="ChEBI" id="CHEBI:18420"/>
    </cofactor>
</comment>
<keyword evidence="7" id="KW-0460">Magnesium</keyword>
<evidence type="ECO:0000256" key="6">
    <source>
        <dbReference type="ARBA" id="ARBA00022741"/>
    </source>
</evidence>
<evidence type="ECO:0000256" key="9">
    <source>
        <dbReference type="RuleBase" id="RU003953"/>
    </source>
</evidence>
<keyword evidence="4 12" id="KW-0548">Nucleotidyltransferase</keyword>
<evidence type="ECO:0000256" key="2">
    <source>
        <dbReference type="ARBA" id="ARBA00022679"/>
    </source>
</evidence>
<reference evidence="12 13" key="1">
    <citation type="journal article" date="2009" name="PLoS ONE">
        <title>Genome analysis of the anaerobic thermohalophilic bacterium Halothermothrix orenii.</title>
        <authorList>
            <person name="Mavromatis K."/>
            <person name="Ivanova N."/>
            <person name="Anderson I."/>
            <person name="Lykidis A."/>
            <person name="Hooper S.D."/>
            <person name="Sun H."/>
            <person name="Kunin V."/>
            <person name="Lapidus A."/>
            <person name="Hugenholtz P."/>
            <person name="Patel B."/>
            <person name="Kyrpides N.C."/>
        </authorList>
    </citation>
    <scope>NUCLEOTIDE SEQUENCE [LARGE SCALE GENOMIC DNA]</scope>
    <source>
        <strain evidence="13">H 168 / OCM 544 / DSM 9562</strain>
    </source>
</reference>
<evidence type="ECO:0000256" key="1">
    <source>
        <dbReference type="ARBA" id="ARBA00001946"/>
    </source>
</evidence>
<dbReference type="GO" id="GO:0004810">
    <property type="term" value="F:CCA tRNA nucleotidyltransferase activity"/>
    <property type="evidence" value="ECO:0007669"/>
    <property type="project" value="UniProtKB-EC"/>
</dbReference>
<dbReference type="STRING" id="373903.Hore_14390"/>
<name>B8CY19_HALOH</name>
<evidence type="ECO:0000259" key="10">
    <source>
        <dbReference type="Pfam" id="PF01743"/>
    </source>
</evidence>
<evidence type="ECO:0000256" key="7">
    <source>
        <dbReference type="ARBA" id="ARBA00022842"/>
    </source>
</evidence>
<gene>
    <name evidence="12" type="ordered locus">Hore_14390</name>
</gene>
<comment type="similarity">
    <text evidence="9">Belongs to the tRNA nucleotidyltransferase/poly(A) polymerase family.</text>
</comment>
<feature type="domain" description="Poly A polymerase head" evidence="10">
    <location>
        <begin position="30"/>
        <end position="158"/>
    </location>
</feature>
<keyword evidence="8 9" id="KW-0694">RNA-binding</keyword>
<dbReference type="PANTHER" id="PTHR47545">
    <property type="entry name" value="MULTIFUNCTIONAL CCA PROTEIN"/>
    <property type="match status" value="1"/>
</dbReference>
<feature type="domain" description="tRNA nucleotidyltransferase/poly(A) polymerase RNA and SrmB- binding" evidence="11">
    <location>
        <begin position="183"/>
        <end position="244"/>
    </location>
</feature>
<dbReference type="HOGENOM" id="CLU_015961_6_2_9"/>
<keyword evidence="6" id="KW-0547">Nucleotide-binding</keyword>
<evidence type="ECO:0000256" key="5">
    <source>
        <dbReference type="ARBA" id="ARBA00022723"/>
    </source>
</evidence>
<dbReference type="Pfam" id="PF01743">
    <property type="entry name" value="PolyA_pol"/>
    <property type="match status" value="1"/>
</dbReference>
<dbReference type="InterPro" id="IPR002646">
    <property type="entry name" value="PolA_pol_head_dom"/>
</dbReference>
<dbReference type="eggNOG" id="COG0617">
    <property type="taxonomic scope" value="Bacteria"/>
</dbReference>
<keyword evidence="2 9" id="KW-0808">Transferase</keyword>
<dbReference type="Gene3D" id="3.30.460.10">
    <property type="entry name" value="Beta Polymerase, domain 2"/>
    <property type="match status" value="1"/>
</dbReference>
<dbReference type="AlphaFoldDB" id="B8CY19"/>
<proteinExistence type="inferred from homology"/>
<evidence type="ECO:0000256" key="4">
    <source>
        <dbReference type="ARBA" id="ARBA00022695"/>
    </source>
</evidence>
<dbReference type="RefSeq" id="WP_012636371.1">
    <property type="nucleotide sequence ID" value="NC_011899.1"/>
</dbReference>
<keyword evidence="13" id="KW-1185">Reference proteome</keyword>
<dbReference type="Gene3D" id="1.10.3090.10">
    <property type="entry name" value="cca-adding enzyme, domain 2"/>
    <property type="match status" value="1"/>
</dbReference>